<dbReference type="Proteomes" id="UP000288490">
    <property type="component" value="Unassembled WGS sequence"/>
</dbReference>
<reference evidence="1 2" key="1">
    <citation type="submission" date="2017-05" db="EMBL/GenBank/DDBJ databases">
        <title>Vagococcus spp. assemblies.</title>
        <authorList>
            <person name="Gulvik C.A."/>
        </authorList>
    </citation>
    <scope>NUCLEOTIDE SEQUENCE [LARGE SCALE GENOMIC DNA]</scope>
    <source>
        <strain evidence="1 2">SS1994</strain>
    </source>
</reference>
<evidence type="ECO:0000313" key="2">
    <source>
        <dbReference type="Proteomes" id="UP000288490"/>
    </source>
</evidence>
<comment type="caution">
    <text evidence="1">The sequence shown here is derived from an EMBL/GenBank/DDBJ whole genome shotgun (WGS) entry which is preliminary data.</text>
</comment>
<proteinExistence type="predicted"/>
<gene>
    <name evidence="1" type="ORF">CBF36_03825</name>
</gene>
<accession>A0A429ZNU6</accession>
<name>A0A429ZNU6_9ENTE</name>
<organism evidence="1 2">
    <name type="scientific">Vagococcus bubulae</name>
    <dbReference type="NCBI Taxonomy" id="1977868"/>
    <lineage>
        <taxon>Bacteria</taxon>
        <taxon>Bacillati</taxon>
        <taxon>Bacillota</taxon>
        <taxon>Bacilli</taxon>
        <taxon>Lactobacillales</taxon>
        <taxon>Enterococcaceae</taxon>
        <taxon>Vagococcus</taxon>
    </lineage>
</organism>
<dbReference type="RefSeq" id="WP_125956778.1">
    <property type="nucleotide sequence ID" value="NZ_JAQEJV010000004.1"/>
</dbReference>
<sequence length="154" mass="17976">MDNAGLKYTNAKEFTVKVWTGLDQCNNRAKANTYLLDTVCPELLATPLEQLPSIETRNQTVNDITEKYFELFNKFPSGYILELLGNYLLLDYIKDKTKTKNDELQFLTPTQAKRRHQKEFSAVEDTMDFLKSKHVRKMDSLKKKVTIEKKENMD</sequence>
<dbReference type="EMBL" id="NGJT01000004">
    <property type="protein sequence ID" value="RST95373.1"/>
    <property type="molecule type" value="Genomic_DNA"/>
</dbReference>
<evidence type="ECO:0000313" key="1">
    <source>
        <dbReference type="EMBL" id="RST95373.1"/>
    </source>
</evidence>
<dbReference type="AlphaFoldDB" id="A0A429ZNU6"/>
<dbReference type="OrthoDB" id="9885932at2"/>
<keyword evidence="2" id="KW-1185">Reference proteome</keyword>
<protein>
    <submittedName>
        <fullName evidence="1">Uncharacterized protein</fullName>
    </submittedName>
</protein>